<keyword evidence="7" id="KW-0406">Ion transport</keyword>
<evidence type="ECO:0000256" key="6">
    <source>
        <dbReference type="ARBA" id="ARBA00023004"/>
    </source>
</evidence>
<keyword evidence="8 12" id="KW-0798">TonB box</keyword>
<accession>A0AAV3UZJ1</accession>
<keyword evidence="6" id="KW-0408">Iron</keyword>
<keyword evidence="10 11" id="KW-0998">Cell outer membrane</keyword>
<evidence type="ECO:0000313" key="17">
    <source>
        <dbReference type="Proteomes" id="UP000006320"/>
    </source>
</evidence>
<dbReference type="Gene3D" id="2.40.170.20">
    <property type="entry name" value="TonB-dependent receptor, beta-barrel domain"/>
    <property type="match status" value="1"/>
</dbReference>
<dbReference type="SUPFAM" id="SSF56935">
    <property type="entry name" value="Porins"/>
    <property type="match status" value="1"/>
</dbReference>
<evidence type="ECO:0000256" key="11">
    <source>
        <dbReference type="PROSITE-ProRule" id="PRU01360"/>
    </source>
</evidence>
<organism evidence="16 17">
    <name type="scientific">Paraglaciecola chathamensis S18K6</name>
    <dbReference type="NCBI Taxonomy" id="1127672"/>
    <lineage>
        <taxon>Bacteria</taxon>
        <taxon>Pseudomonadati</taxon>
        <taxon>Pseudomonadota</taxon>
        <taxon>Gammaproteobacteria</taxon>
        <taxon>Alteromonadales</taxon>
        <taxon>Alteromonadaceae</taxon>
        <taxon>Paraglaciecola</taxon>
    </lineage>
</organism>
<dbReference type="InterPro" id="IPR000531">
    <property type="entry name" value="Beta-barrel_TonB"/>
</dbReference>
<keyword evidence="9 11" id="KW-0472">Membrane</keyword>
<dbReference type="InterPro" id="IPR012910">
    <property type="entry name" value="Plug_dom"/>
</dbReference>
<evidence type="ECO:0000256" key="5">
    <source>
        <dbReference type="ARBA" id="ARBA00022692"/>
    </source>
</evidence>
<dbReference type="PANTHER" id="PTHR32552">
    <property type="entry name" value="FERRICHROME IRON RECEPTOR-RELATED"/>
    <property type="match status" value="1"/>
</dbReference>
<dbReference type="Proteomes" id="UP000006320">
    <property type="component" value="Unassembled WGS sequence"/>
</dbReference>
<evidence type="ECO:0008006" key="18">
    <source>
        <dbReference type="Google" id="ProtNLM"/>
    </source>
</evidence>
<evidence type="ECO:0000259" key="15">
    <source>
        <dbReference type="Pfam" id="PF07715"/>
    </source>
</evidence>
<evidence type="ECO:0000256" key="10">
    <source>
        <dbReference type="ARBA" id="ARBA00023237"/>
    </source>
</evidence>
<comment type="similarity">
    <text evidence="11 12">Belongs to the TonB-dependent receptor family.</text>
</comment>
<dbReference type="GO" id="GO:0009279">
    <property type="term" value="C:cell outer membrane"/>
    <property type="evidence" value="ECO:0007669"/>
    <property type="project" value="UniProtKB-SubCell"/>
</dbReference>
<protein>
    <recommendedName>
        <fullName evidence="18">TonB-dependent receptor</fullName>
    </recommendedName>
</protein>
<evidence type="ECO:0000256" key="9">
    <source>
        <dbReference type="ARBA" id="ARBA00023136"/>
    </source>
</evidence>
<comment type="subcellular location">
    <subcellularLocation>
        <location evidence="1 11">Cell outer membrane</location>
        <topology evidence="1 11">Multi-pass membrane protein</topology>
    </subcellularLocation>
</comment>
<feature type="chain" id="PRO_5043977278" description="TonB-dependent receptor" evidence="13">
    <location>
        <begin position="31"/>
        <end position="748"/>
    </location>
</feature>
<evidence type="ECO:0000256" key="1">
    <source>
        <dbReference type="ARBA" id="ARBA00004571"/>
    </source>
</evidence>
<dbReference type="PROSITE" id="PS52016">
    <property type="entry name" value="TONB_DEPENDENT_REC_3"/>
    <property type="match status" value="1"/>
</dbReference>
<dbReference type="GO" id="GO:0006826">
    <property type="term" value="P:iron ion transport"/>
    <property type="evidence" value="ECO:0007669"/>
    <property type="project" value="UniProtKB-KW"/>
</dbReference>
<evidence type="ECO:0000256" key="7">
    <source>
        <dbReference type="ARBA" id="ARBA00023065"/>
    </source>
</evidence>
<evidence type="ECO:0000256" key="3">
    <source>
        <dbReference type="ARBA" id="ARBA00022452"/>
    </source>
</evidence>
<evidence type="ECO:0000259" key="14">
    <source>
        <dbReference type="Pfam" id="PF00593"/>
    </source>
</evidence>
<keyword evidence="2 11" id="KW-0813">Transport</keyword>
<dbReference type="Pfam" id="PF00593">
    <property type="entry name" value="TonB_dep_Rec_b-barrel"/>
    <property type="match status" value="1"/>
</dbReference>
<dbReference type="AlphaFoldDB" id="A0AAV3UZJ1"/>
<evidence type="ECO:0000256" key="8">
    <source>
        <dbReference type="ARBA" id="ARBA00023077"/>
    </source>
</evidence>
<evidence type="ECO:0000313" key="16">
    <source>
        <dbReference type="EMBL" id="GAC10097.1"/>
    </source>
</evidence>
<evidence type="ECO:0000256" key="2">
    <source>
        <dbReference type="ARBA" id="ARBA00022448"/>
    </source>
</evidence>
<proteinExistence type="inferred from homology"/>
<evidence type="ECO:0000256" key="4">
    <source>
        <dbReference type="ARBA" id="ARBA00022496"/>
    </source>
</evidence>
<evidence type="ECO:0000256" key="13">
    <source>
        <dbReference type="SAM" id="SignalP"/>
    </source>
</evidence>
<feature type="domain" description="TonB-dependent receptor-like beta-barrel" evidence="14">
    <location>
        <begin position="263"/>
        <end position="708"/>
    </location>
</feature>
<feature type="signal peptide" evidence="13">
    <location>
        <begin position="1"/>
        <end position="30"/>
    </location>
</feature>
<keyword evidence="13" id="KW-0732">Signal</keyword>
<evidence type="ECO:0000256" key="12">
    <source>
        <dbReference type="RuleBase" id="RU003357"/>
    </source>
</evidence>
<dbReference type="PANTHER" id="PTHR32552:SF81">
    <property type="entry name" value="TONB-DEPENDENT OUTER MEMBRANE RECEPTOR"/>
    <property type="match status" value="1"/>
</dbReference>
<dbReference type="Pfam" id="PF07715">
    <property type="entry name" value="Plug"/>
    <property type="match status" value="1"/>
</dbReference>
<dbReference type="EMBL" id="BAEM01000032">
    <property type="protein sequence ID" value="GAC10097.1"/>
    <property type="molecule type" value="Genomic_DNA"/>
</dbReference>
<comment type="caution">
    <text evidence="16">The sequence shown here is derived from an EMBL/GenBank/DDBJ whole genome shotgun (WGS) entry which is preliminary data.</text>
</comment>
<name>A0AAV3UZJ1_9ALTE</name>
<keyword evidence="4" id="KW-0410">Iron transport</keyword>
<keyword evidence="3 11" id="KW-1134">Transmembrane beta strand</keyword>
<feature type="domain" description="TonB-dependent receptor plug" evidence="15">
    <location>
        <begin position="61"/>
        <end position="171"/>
    </location>
</feature>
<dbReference type="InterPro" id="IPR036942">
    <property type="entry name" value="Beta-barrel_TonB_sf"/>
</dbReference>
<gene>
    <name evidence="16" type="ORF">GCHA_2146</name>
</gene>
<dbReference type="CDD" id="cd01347">
    <property type="entry name" value="ligand_gated_channel"/>
    <property type="match status" value="1"/>
</dbReference>
<sequence length="748" mass="81688">MNQFLVSKRTILRSAIVAALGAGCVAQANAVEEGDATAKGQKQSQGIEEILITARKRTESLQETPLSVIAFGSEALEQQNVTNLTDLNTKLPNASIGGSGGLGGTNAVFSIRGLGTARNAVSQEQPVALYIDDAYYGRSDGALLSVLDVERVEVLRGPQGTLFGRNATGGAIRYITKKPHDTFEAKVKASIGSFNRTSVSGDVNLPVSDDSALKLTVASTTSDGYVENKAGGNDVGDEDTRIFRAQWLTQATDDIEIVVSGDYSKTDTNGAPSVTLAINPESSLVQEEAAAGFDATLVPVNDYYETYATGENFNDTESVGGSITVNWAMETMDFISSTNYRNVDIYLAYDTDGTPASLFEQIADRDITMFSQEFRLSGLAFDERMQWTAGVFYYDEEASDIRDVLTTMNARPATAANTRGSTRVVNPVETTSIAIFGQMTYDVTDDFSVTTGLRYTEDQKDIFASERAFTSTEFISATDNHTWDAVTGRISAEYQLNDEIFAFASFARGYRAGSFNDRIRTNLDNNGVEPYDEEILDNIETGIRSDLLDGTLRLNLTAFYSDYQDLQLTAPVLNSVPIRTLVQNAGQAEIKGLEGEFIWLPADNFRIDGAFGYLDFEFTEVAPGITQITTDSEAARAPKYSFTLGAQYNLYIDNGSEVLVRADYGWKDDYKTIVDDNLQIIQEAFGLLGLNVSYITDDWRVSVYGTNLTDEEYALGGLGFVESGGAQGFDQIEPGRPREFGVSFQYEW</sequence>
<keyword evidence="5 11" id="KW-0812">Transmembrane</keyword>
<dbReference type="RefSeq" id="WP_007987782.1">
    <property type="nucleotide sequence ID" value="NZ_BAEM01000032.1"/>
</dbReference>
<dbReference type="InterPro" id="IPR039426">
    <property type="entry name" value="TonB-dep_rcpt-like"/>
</dbReference>
<reference evidence="16 17" key="1">
    <citation type="journal article" date="2017" name="Antonie Van Leeuwenhoek">
        <title>Rhizobium rhizosphaerae sp. nov., a novel species isolated from rice rhizosphere.</title>
        <authorList>
            <person name="Zhao J.J."/>
            <person name="Zhang J."/>
            <person name="Zhang R.J."/>
            <person name="Zhang C.W."/>
            <person name="Yin H.Q."/>
            <person name="Zhang X.X."/>
        </authorList>
    </citation>
    <scope>NUCLEOTIDE SEQUENCE [LARGE SCALE GENOMIC DNA]</scope>
    <source>
        <strain evidence="16 17">S18K6</strain>
    </source>
</reference>